<dbReference type="EMBL" id="BTGU01000080">
    <property type="protein sequence ID" value="GMN58749.1"/>
    <property type="molecule type" value="Genomic_DNA"/>
</dbReference>
<evidence type="ECO:0000313" key="3">
    <source>
        <dbReference type="Proteomes" id="UP001187192"/>
    </source>
</evidence>
<evidence type="ECO:0000313" key="2">
    <source>
        <dbReference type="EMBL" id="GMN58749.1"/>
    </source>
</evidence>
<proteinExistence type="predicted"/>
<organism evidence="2 3">
    <name type="scientific">Ficus carica</name>
    <name type="common">Common fig</name>
    <dbReference type="NCBI Taxonomy" id="3494"/>
    <lineage>
        <taxon>Eukaryota</taxon>
        <taxon>Viridiplantae</taxon>
        <taxon>Streptophyta</taxon>
        <taxon>Embryophyta</taxon>
        <taxon>Tracheophyta</taxon>
        <taxon>Spermatophyta</taxon>
        <taxon>Magnoliopsida</taxon>
        <taxon>eudicotyledons</taxon>
        <taxon>Gunneridae</taxon>
        <taxon>Pentapetalae</taxon>
        <taxon>rosids</taxon>
        <taxon>fabids</taxon>
        <taxon>Rosales</taxon>
        <taxon>Moraceae</taxon>
        <taxon>Ficeae</taxon>
        <taxon>Ficus</taxon>
    </lineage>
</organism>
<dbReference type="Proteomes" id="UP001187192">
    <property type="component" value="Unassembled WGS sequence"/>
</dbReference>
<dbReference type="AlphaFoldDB" id="A0AA88DNS4"/>
<evidence type="ECO:0000256" key="1">
    <source>
        <dbReference type="SAM" id="MobiDB-lite"/>
    </source>
</evidence>
<accession>A0AA88DNS4</accession>
<name>A0AA88DNS4_FICCA</name>
<feature type="compositionally biased region" description="Basic and acidic residues" evidence="1">
    <location>
        <begin position="11"/>
        <end position="20"/>
    </location>
</feature>
<protein>
    <submittedName>
        <fullName evidence="2">Uncharacterized protein</fullName>
    </submittedName>
</protein>
<feature type="region of interest" description="Disordered" evidence="1">
    <location>
        <begin position="1"/>
        <end position="28"/>
    </location>
</feature>
<gene>
    <name evidence="2" type="ORF">TIFTF001_027865</name>
</gene>
<keyword evidence="3" id="KW-1185">Reference proteome</keyword>
<comment type="caution">
    <text evidence="2">The sequence shown here is derived from an EMBL/GenBank/DDBJ whole genome shotgun (WGS) entry which is preliminary data.</text>
</comment>
<reference evidence="2" key="1">
    <citation type="submission" date="2023-07" db="EMBL/GenBank/DDBJ databases">
        <title>draft genome sequence of fig (Ficus carica).</title>
        <authorList>
            <person name="Takahashi T."/>
            <person name="Nishimura K."/>
        </authorList>
    </citation>
    <scope>NUCLEOTIDE SEQUENCE</scope>
</reference>
<sequence>MNKISLGMDCDSLRREDPSRFHGQRSRGRRGAVACHSWSSIEVARSMTQGYYCDDKRPTTAAIFMTRG</sequence>